<evidence type="ECO:0000313" key="4">
    <source>
        <dbReference type="Proteomes" id="UP000325576"/>
    </source>
</evidence>
<feature type="domain" description="Rv3651-like N-terminal" evidence="1">
    <location>
        <begin position="11"/>
        <end position="104"/>
    </location>
</feature>
<dbReference type="InterPro" id="IPR041458">
    <property type="entry name" value="Rv3651-like_N"/>
</dbReference>
<dbReference type="SUPFAM" id="SSF81301">
    <property type="entry name" value="Nucleotidyltransferase"/>
    <property type="match status" value="1"/>
</dbReference>
<evidence type="ECO:0000259" key="1">
    <source>
        <dbReference type="Pfam" id="PF18007"/>
    </source>
</evidence>
<gene>
    <name evidence="3" type="ORF">BS297_23030</name>
</gene>
<name>A0A0C3AEB2_RHOER</name>
<accession>A0A0C3AEB2</accession>
<evidence type="ECO:0000313" key="3">
    <source>
        <dbReference type="EMBL" id="KAB2582938.1"/>
    </source>
</evidence>
<protein>
    <submittedName>
        <fullName evidence="3">Uncharacterized protein</fullName>
    </submittedName>
</protein>
<organism evidence="3 4">
    <name type="scientific">Rhodococcus erythropolis</name>
    <name type="common">Arthrobacter picolinophilus</name>
    <dbReference type="NCBI Taxonomy" id="1833"/>
    <lineage>
        <taxon>Bacteria</taxon>
        <taxon>Bacillati</taxon>
        <taxon>Actinomycetota</taxon>
        <taxon>Actinomycetes</taxon>
        <taxon>Mycobacteriales</taxon>
        <taxon>Nocardiaceae</taxon>
        <taxon>Rhodococcus</taxon>
        <taxon>Rhodococcus erythropolis group</taxon>
    </lineage>
</organism>
<proteinExistence type="predicted"/>
<feature type="domain" description="Rv3651-like C-terminal" evidence="2">
    <location>
        <begin position="232"/>
        <end position="311"/>
    </location>
</feature>
<dbReference type="InterPro" id="IPR043519">
    <property type="entry name" value="NT_sf"/>
</dbReference>
<comment type="caution">
    <text evidence="3">The sequence shown here is derived from an EMBL/GenBank/DDBJ whole genome shotgun (WGS) entry which is preliminary data.</text>
</comment>
<dbReference type="Pfam" id="PF21043">
    <property type="entry name" value="Rv3651-like_C"/>
    <property type="match status" value="1"/>
</dbReference>
<dbReference type="EMBL" id="MRBO01000615">
    <property type="protein sequence ID" value="KAB2582938.1"/>
    <property type="molecule type" value="Genomic_DNA"/>
</dbReference>
<dbReference type="Pfam" id="PF18007">
    <property type="entry name" value="Rv3651-like_N"/>
    <property type="match status" value="1"/>
</dbReference>
<evidence type="ECO:0000259" key="2">
    <source>
        <dbReference type="Pfam" id="PF21043"/>
    </source>
</evidence>
<dbReference type="InterPro" id="IPR048578">
    <property type="entry name" value="Rv3651-like_C"/>
</dbReference>
<dbReference type="AlphaFoldDB" id="A0A0C3AEB2"/>
<reference evidence="3 4" key="1">
    <citation type="journal article" date="2017" name="Poromechanics V (2013)">
        <title>Genomic Characterization of the Arsenic-Tolerant Actinobacterium, &lt;i&gt;Rhodococcus erythropolis&lt;/i&gt; S43.</title>
        <authorList>
            <person name="Retamal-Morales G."/>
            <person name="Mehnert M."/>
            <person name="Schwabe R."/>
            <person name="Tischler D."/>
            <person name="Schloemann M."/>
            <person name="Levican G.J."/>
        </authorList>
    </citation>
    <scope>NUCLEOTIDE SEQUENCE [LARGE SCALE GENOMIC DNA]</scope>
    <source>
        <strain evidence="3 4">S43</strain>
    </source>
</reference>
<dbReference type="Proteomes" id="UP000325576">
    <property type="component" value="Unassembled WGS sequence"/>
</dbReference>
<sequence>MAAVSEVSVNEWHLIETLGKSPTVVSVGGNVKNWATTKRLSPSADVRIDPIIEQVRSSGTKIVLPALDSARDKRSYRIECLPVVGPTGKVHAVQLWIGDPDVTPTPPRIVSGFSWLLERFVIAQTLEAALMSGVKPEDHVPERTPAEYYAKAIKFDDSEAMLAAGLNPVDDQTFDADMSVLHADGRVMRWHMWARGCVEEGERGLRLLWHDVTDTTPPRRPTLAELGMQESVKDSGIYTAVFCTQTAVLALWLPEPAPWVKWRDIPGANQVIHADDRHLLSSAQDKFNLGSTDPVHVVARLRTENDDWRPSTLRISPYPGPLTERLAIVQISPLTES</sequence>